<dbReference type="RefSeq" id="WP_094499901.1">
    <property type="nucleotide sequence ID" value="NZ_CAWNHI010000001.1"/>
</dbReference>
<evidence type="ECO:0008006" key="3">
    <source>
        <dbReference type="Google" id="ProtNLM"/>
    </source>
</evidence>
<proteinExistence type="predicted"/>
<evidence type="ECO:0000313" key="2">
    <source>
        <dbReference type="Proteomes" id="UP000215148"/>
    </source>
</evidence>
<dbReference type="SUPFAM" id="SSF52540">
    <property type="entry name" value="P-loop containing nucleoside triphosphate hydrolases"/>
    <property type="match status" value="1"/>
</dbReference>
<organism evidence="1 2">
    <name type="scientific">Vibrio qinghaiensis</name>
    <dbReference type="NCBI Taxonomy" id="2025808"/>
    <lineage>
        <taxon>Bacteria</taxon>
        <taxon>Pseudomonadati</taxon>
        <taxon>Pseudomonadota</taxon>
        <taxon>Gammaproteobacteria</taxon>
        <taxon>Vibrionales</taxon>
        <taxon>Vibrionaceae</taxon>
        <taxon>Vibrio</taxon>
    </lineage>
</organism>
<protein>
    <recommendedName>
        <fullName evidence="3">Adenylate kinase</fullName>
    </recommendedName>
</protein>
<dbReference type="EMBL" id="CP022741">
    <property type="protein sequence ID" value="ASU21964.1"/>
    <property type="molecule type" value="Genomic_DNA"/>
</dbReference>
<name>A0A223MWT3_9VIBR</name>
<dbReference type="KEGG" id="vqi:CCZ37_04870"/>
<gene>
    <name evidence="1" type="ORF">CCZ37_04870</name>
</gene>
<dbReference type="AlphaFoldDB" id="A0A223MWT3"/>
<sequence>MARTDDVGKETMKKVVFVSGVHGSGKGTLCHALNNLLGINSYSASSLIKSNSDYIEDSKFIDSADKNQAALILGLSKLTDDKLLLDGHFCLLNKSKEIVKLDYSVFDAMELSLVVYVECEPVELSRRLMTRDGADFSVDLLRSFQNTEYEHAHSFCLDRNIPLVKFHSGIDETSNIVDEIENL</sequence>
<reference evidence="1 2" key="1">
    <citation type="submission" date="2017-08" db="EMBL/GenBank/DDBJ databases">
        <title>The Vibrio qinghaiensis sp.-Q67 is a luminous bacteria isolated firstly from Qinghai lake, Qinghai province, China, which has been proved to be very sensitive to detect environmental and food pollutants. Therefore, complete genome analysis of V. qinghaiensis sp.-Q67 highlights the potential application of this strain on detection of hazards in the contaminated environments.</title>
        <authorList>
            <person name="Gong L."/>
        </authorList>
    </citation>
    <scope>NUCLEOTIDE SEQUENCE [LARGE SCALE GENOMIC DNA]</scope>
    <source>
        <strain evidence="1 2">Q67</strain>
    </source>
</reference>
<keyword evidence="2" id="KW-1185">Reference proteome</keyword>
<dbReference type="InterPro" id="IPR027417">
    <property type="entry name" value="P-loop_NTPase"/>
</dbReference>
<accession>A0A223MWT3</accession>
<dbReference type="Pfam" id="PF13207">
    <property type="entry name" value="AAA_17"/>
    <property type="match status" value="1"/>
</dbReference>
<evidence type="ECO:0000313" key="1">
    <source>
        <dbReference type="EMBL" id="ASU21964.1"/>
    </source>
</evidence>
<dbReference type="Proteomes" id="UP000215148">
    <property type="component" value="Chromosome 1"/>
</dbReference>
<dbReference type="Gene3D" id="3.40.50.300">
    <property type="entry name" value="P-loop containing nucleotide triphosphate hydrolases"/>
    <property type="match status" value="1"/>
</dbReference>